<evidence type="ECO:0000313" key="2">
    <source>
        <dbReference type="EMBL" id="KAG6536558.1"/>
    </source>
</evidence>
<evidence type="ECO:0000259" key="1">
    <source>
        <dbReference type="Pfam" id="PF00582"/>
    </source>
</evidence>
<dbReference type="Pfam" id="PF00582">
    <property type="entry name" value="Usp"/>
    <property type="match status" value="1"/>
</dbReference>
<reference evidence="2 3" key="1">
    <citation type="submission" date="2020-08" db="EMBL/GenBank/DDBJ databases">
        <title>Plant Genome Project.</title>
        <authorList>
            <person name="Zhang R.-G."/>
        </authorList>
    </citation>
    <scope>NUCLEOTIDE SEQUENCE [LARGE SCALE GENOMIC DNA]</scope>
    <source>
        <tissue evidence="2">Rhizome</tissue>
    </source>
</reference>
<dbReference type="InterPro" id="IPR006016">
    <property type="entry name" value="UspA"/>
</dbReference>
<organism evidence="2 3">
    <name type="scientific">Zingiber officinale</name>
    <name type="common">Ginger</name>
    <name type="synonym">Amomum zingiber</name>
    <dbReference type="NCBI Taxonomy" id="94328"/>
    <lineage>
        <taxon>Eukaryota</taxon>
        <taxon>Viridiplantae</taxon>
        <taxon>Streptophyta</taxon>
        <taxon>Embryophyta</taxon>
        <taxon>Tracheophyta</taxon>
        <taxon>Spermatophyta</taxon>
        <taxon>Magnoliopsida</taxon>
        <taxon>Liliopsida</taxon>
        <taxon>Zingiberales</taxon>
        <taxon>Zingiberaceae</taxon>
        <taxon>Zingiber</taxon>
    </lineage>
</organism>
<name>A0A8J5IMY8_ZINOF</name>
<dbReference type="EMBL" id="JACMSC010000001">
    <property type="protein sequence ID" value="KAG6536558.1"/>
    <property type="molecule type" value="Genomic_DNA"/>
</dbReference>
<dbReference type="PANTHER" id="PTHR47867:SF1">
    <property type="entry name" value="ADENINE NUCLEOTIDE ALPHA HYDROLASES-LIKE SUPERFAMILY PROTEIN"/>
    <property type="match status" value="1"/>
</dbReference>
<evidence type="ECO:0000313" key="3">
    <source>
        <dbReference type="Proteomes" id="UP000734854"/>
    </source>
</evidence>
<dbReference type="AlphaFoldDB" id="A0A8J5IMY8"/>
<sequence length="277" mass="29742">METSCYWAYIGGALPAFAQLASSSYHAAMSSSALSHASSQEDSMEGKTSFLLNKFLFKSPVSICFSSLLKSISHFSYASSVAQHLELDCQLLLSKFSVTSLYLSWPKAESGIKVAAVPAGHMDSGWRTPAGSRRRVMVVADPSREASGALEWALYHAVAEHDELLLLHLEPPGESTPPRRSASAPSTFTLFLRRPPSLVSAGVSEHDSGGGGTKAGPVFLEAMRAKCEAAQPTVKVQIERVEMEGMGKATKILERAQLHCVDLLVIGQRRSSVGFLG</sequence>
<dbReference type="InterPro" id="IPR014729">
    <property type="entry name" value="Rossmann-like_a/b/a_fold"/>
</dbReference>
<gene>
    <name evidence="2" type="ORF">ZIOFF_001616</name>
</gene>
<dbReference type="Gene3D" id="3.40.50.620">
    <property type="entry name" value="HUPs"/>
    <property type="match status" value="1"/>
</dbReference>
<dbReference type="Proteomes" id="UP000734854">
    <property type="component" value="Unassembled WGS sequence"/>
</dbReference>
<comment type="caution">
    <text evidence="2">The sequence shown here is derived from an EMBL/GenBank/DDBJ whole genome shotgun (WGS) entry which is preliminary data.</text>
</comment>
<keyword evidence="3" id="KW-1185">Reference proteome</keyword>
<accession>A0A8J5IMY8</accession>
<dbReference type="SUPFAM" id="SSF52402">
    <property type="entry name" value="Adenine nucleotide alpha hydrolases-like"/>
    <property type="match status" value="1"/>
</dbReference>
<protein>
    <recommendedName>
        <fullName evidence="1">UspA domain-containing protein</fullName>
    </recommendedName>
</protein>
<feature type="domain" description="UspA" evidence="1">
    <location>
        <begin position="133"/>
        <end position="271"/>
    </location>
</feature>
<proteinExistence type="predicted"/>
<dbReference type="PANTHER" id="PTHR47867">
    <property type="entry name" value="ADENINE NUCLEOTIDE ALPHA HYDROLASES-LIKE SUPERFAMILY PROTEIN"/>
    <property type="match status" value="1"/>
</dbReference>